<comment type="caution">
    <text evidence="2">The sequence shown here is derived from an EMBL/GenBank/DDBJ whole genome shotgun (WGS) entry which is preliminary data.</text>
</comment>
<evidence type="ECO:0000313" key="2">
    <source>
        <dbReference type="EMBL" id="TMR21984.1"/>
    </source>
</evidence>
<dbReference type="OrthoDB" id="4230328at2"/>
<evidence type="ECO:0000313" key="3">
    <source>
        <dbReference type="Proteomes" id="UP000309128"/>
    </source>
</evidence>
<dbReference type="AlphaFoldDB" id="A0A5S4FNF6"/>
<feature type="compositionally biased region" description="Polar residues" evidence="1">
    <location>
        <begin position="73"/>
        <end position="82"/>
    </location>
</feature>
<name>A0A5S4FNF6_9ACTN</name>
<proteinExistence type="predicted"/>
<feature type="region of interest" description="Disordered" evidence="1">
    <location>
        <begin position="64"/>
        <end position="83"/>
    </location>
</feature>
<keyword evidence="3" id="KW-1185">Reference proteome</keyword>
<evidence type="ECO:0000256" key="1">
    <source>
        <dbReference type="SAM" id="MobiDB-lite"/>
    </source>
</evidence>
<dbReference type="RefSeq" id="WP_138666432.1">
    <property type="nucleotide sequence ID" value="NZ_VCKY01000035.1"/>
</dbReference>
<gene>
    <name evidence="2" type="ORF">ETD86_13230</name>
</gene>
<sequence length="127" mass="13973">MTAEPDQEALAVFCAALPQLRTLLRGPASGDRRALVARTVRAARLGEPIDRFLAQLGIDHPEAGSEMDEAWSPRSSLPTPLNSERRPVIGDYVCPKGTCTRVVHREVDTELPTCEIHEQALRFVGEN</sequence>
<accession>A0A5S4FNF6</accession>
<protein>
    <submittedName>
        <fullName evidence="2">Uncharacterized protein</fullName>
    </submittedName>
</protein>
<organism evidence="2 3">
    <name type="scientific">Nonomuraea turkmeniaca</name>
    <dbReference type="NCBI Taxonomy" id="103838"/>
    <lineage>
        <taxon>Bacteria</taxon>
        <taxon>Bacillati</taxon>
        <taxon>Actinomycetota</taxon>
        <taxon>Actinomycetes</taxon>
        <taxon>Streptosporangiales</taxon>
        <taxon>Streptosporangiaceae</taxon>
        <taxon>Nonomuraea</taxon>
    </lineage>
</organism>
<dbReference type="Proteomes" id="UP000309128">
    <property type="component" value="Unassembled WGS sequence"/>
</dbReference>
<dbReference type="EMBL" id="VCKY01000035">
    <property type="protein sequence ID" value="TMR21984.1"/>
    <property type="molecule type" value="Genomic_DNA"/>
</dbReference>
<reference evidence="2 3" key="1">
    <citation type="submission" date="2019-05" db="EMBL/GenBank/DDBJ databases">
        <title>Draft genome sequence of Nonomuraea turkmeniaca DSM 43926.</title>
        <authorList>
            <person name="Saricaoglu S."/>
            <person name="Isik K."/>
        </authorList>
    </citation>
    <scope>NUCLEOTIDE SEQUENCE [LARGE SCALE GENOMIC DNA]</scope>
    <source>
        <strain evidence="2 3">DSM 43926</strain>
    </source>
</reference>